<dbReference type="GO" id="GO:0030288">
    <property type="term" value="C:outer membrane-bounded periplasmic space"/>
    <property type="evidence" value="ECO:0007669"/>
    <property type="project" value="UniProtKB-UniRule"/>
</dbReference>
<dbReference type="NCBIfam" id="TIGR02795">
    <property type="entry name" value="tol_pal_ybgF"/>
    <property type="match status" value="1"/>
</dbReference>
<feature type="coiled-coil region" evidence="2">
    <location>
        <begin position="45"/>
        <end position="79"/>
    </location>
</feature>
<dbReference type="Gene3D" id="1.20.5.110">
    <property type="match status" value="1"/>
</dbReference>
<dbReference type="GO" id="GO:0043093">
    <property type="term" value="P:FtsZ-dependent cytokinesis"/>
    <property type="evidence" value="ECO:0007669"/>
    <property type="project" value="UniProtKB-UniRule"/>
</dbReference>
<comment type="function">
    <text evidence="2">Mediates coordination of peptidoglycan synthesis and outer membrane constriction during cell division.</text>
</comment>
<comment type="subcellular location">
    <subcellularLocation>
        <location evidence="2">Periplasm</location>
    </subcellularLocation>
</comment>
<dbReference type="Gene3D" id="1.25.40.10">
    <property type="entry name" value="Tetratricopeptide repeat domain"/>
    <property type="match status" value="1"/>
</dbReference>
<keyword evidence="2" id="KW-0574">Periplasm</keyword>
<dbReference type="SUPFAM" id="SSF48452">
    <property type="entry name" value="TPR-like"/>
    <property type="match status" value="1"/>
</dbReference>
<keyword evidence="1 2" id="KW-0732">Signal</keyword>
<dbReference type="InterPro" id="IPR032519">
    <property type="entry name" value="YbgF_tri"/>
</dbReference>
<feature type="chain" id="PRO_5009986420" description="Cell division coordinator CpoB" evidence="2">
    <location>
        <begin position="22"/>
        <end position="302"/>
    </location>
</feature>
<feature type="domain" description="Outer membrane lipoprotein BamD-like" evidence="4">
    <location>
        <begin position="179"/>
        <end position="257"/>
    </location>
</feature>
<evidence type="ECO:0000259" key="5">
    <source>
        <dbReference type="Pfam" id="PF16331"/>
    </source>
</evidence>
<comment type="caution">
    <text evidence="6">The sequence shown here is derived from an EMBL/GenBank/DDBJ whole genome shotgun (WGS) entry which is preliminary data.</text>
</comment>
<name>A0A177NCC2_9GAMM</name>
<evidence type="ECO:0000313" key="7">
    <source>
        <dbReference type="Proteomes" id="UP000077628"/>
    </source>
</evidence>
<dbReference type="RefSeq" id="WP_064030718.1">
    <property type="nucleotide sequence ID" value="NZ_LUUK01000194.1"/>
</dbReference>
<evidence type="ECO:0000256" key="2">
    <source>
        <dbReference type="HAMAP-Rule" id="MF_02066"/>
    </source>
</evidence>
<feature type="signal peptide" evidence="2">
    <location>
        <begin position="1"/>
        <end position="21"/>
    </location>
</feature>
<comment type="similarity">
    <text evidence="2">Belongs to the CpoB family.</text>
</comment>
<protein>
    <recommendedName>
        <fullName evidence="2">Cell division coordinator CpoB</fullName>
    </recommendedName>
</protein>
<evidence type="ECO:0000259" key="4">
    <source>
        <dbReference type="Pfam" id="PF13525"/>
    </source>
</evidence>
<dbReference type="EMBL" id="LUUK01000194">
    <property type="protein sequence ID" value="OAI15284.1"/>
    <property type="molecule type" value="Genomic_DNA"/>
</dbReference>
<dbReference type="Pfam" id="PF13525">
    <property type="entry name" value="YfiO"/>
    <property type="match status" value="1"/>
</dbReference>
<dbReference type="AlphaFoldDB" id="A0A177NCC2"/>
<keyword evidence="2" id="KW-0132">Cell division</keyword>
<feature type="compositionally biased region" description="Low complexity" evidence="3">
    <location>
        <begin position="137"/>
        <end position="153"/>
    </location>
</feature>
<dbReference type="GO" id="GO:0070206">
    <property type="term" value="P:protein trimerization"/>
    <property type="evidence" value="ECO:0007669"/>
    <property type="project" value="InterPro"/>
</dbReference>
<dbReference type="STRING" id="702114.A1355_11140"/>
<evidence type="ECO:0000256" key="1">
    <source>
        <dbReference type="ARBA" id="ARBA00022729"/>
    </source>
</evidence>
<feature type="domain" description="YbgF trimerisation" evidence="5">
    <location>
        <begin position="43"/>
        <end position="99"/>
    </location>
</feature>
<dbReference type="OrthoDB" id="9768142at2"/>
<keyword evidence="7" id="KW-1185">Reference proteome</keyword>
<dbReference type="InterPro" id="IPR014162">
    <property type="entry name" value="CpoB_C"/>
</dbReference>
<keyword evidence="2" id="KW-0131">Cell cycle</keyword>
<accession>A0A177NCC2</accession>
<proteinExistence type="inferred from homology"/>
<dbReference type="InterPro" id="IPR034706">
    <property type="entry name" value="CpoB"/>
</dbReference>
<sequence length="302" mass="31236" precursor="true">MSRRALLIASIGLGLGAQAQAAPANGGDVGQQGGYAVQAPTDNAIFEVLSRLEQLQSEVQQLRGMVEEQSQTIADLQRKQSNMYSDLDDRMQALQAPGQPGGAPAAAAAQAGAASTAVASAVPPAQTGATPPSVAGSPVSTPASQTAPAPVAAAVPPAEVKPAISGAASAGPSPATSGSEQERYQQAYETLRNGHNSQAIKMFQELLAANPAGEFSDNAQYWLAEAYKINREFDAAKAAFNKVVSQYPNSSKVPDALLKLGYIEFDLQNAAKAKDYLTRVTTSYPGTTAAHLAAKKLAQMPQ</sequence>
<feature type="region of interest" description="Disordered" evidence="3">
    <location>
        <begin position="164"/>
        <end position="183"/>
    </location>
</feature>
<dbReference type="HAMAP" id="MF_02066">
    <property type="entry name" value="CpoB"/>
    <property type="match status" value="1"/>
</dbReference>
<feature type="region of interest" description="Disordered" evidence="3">
    <location>
        <begin position="123"/>
        <end position="153"/>
    </location>
</feature>
<organism evidence="6 7">
    <name type="scientific">Methylomonas koyamae</name>
    <dbReference type="NCBI Taxonomy" id="702114"/>
    <lineage>
        <taxon>Bacteria</taxon>
        <taxon>Pseudomonadati</taxon>
        <taxon>Pseudomonadota</taxon>
        <taxon>Gammaproteobacteria</taxon>
        <taxon>Methylococcales</taxon>
        <taxon>Methylococcaceae</taxon>
        <taxon>Methylomonas</taxon>
    </lineage>
</organism>
<dbReference type="Proteomes" id="UP000077628">
    <property type="component" value="Unassembled WGS sequence"/>
</dbReference>
<evidence type="ECO:0000313" key="6">
    <source>
        <dbReference type="EMBL" id="OAI15284.1"/>
    </source>
</evidence>
<keyword evidence="2" id="KW-0175">Coiled coil</keyword>
<dbReference type="InterPro" id="IPR039565">
    <property type="entry name" value="BamD-like"/>
</dbReference>
<dbReference type="Pfam" id="PF16331">
    <property type="entry name" value="TolA_bind_tri"/>
    <property type="match status" value="1"/>
</dbReference>
<dbReference type="InterPro" id="IPR011990">
    <property type="entry name" value="TPR-like_helical_dom_sf"/>
</dbReference>
<evidence type="ECO:0000256" key="3">
    <source>
        <dbReference type="SAM" id="MobiDB-lite"/>
    </source>
</evidence>
<gene>
    <name evidence="2" type="primary">cpoB</name>
    <name evidence="6" type="ORF">A1355_11140</name>
</gene>
<feature type="compositionally biased region" description="Low complexity" evidence="3">
    <location>
        <begin position="164"/>
        <end position="179"/>
    </location>
</feature>
<reference evidence="7" key="1">
    <citation type="submission" date="2016-03" db="EMBL/GenBank/DDBJ databases">
        <authorList>
            <person name="Heylen K."/>
            <person name="De Vos P."/>
            <person name="Vekeman B."/>
        </authorList>
    </citation>
    <scope>NUCLEOTIDE SEQUENCE [LARGE SCALE GENOMIC DNA]</scope>
    <source>
        <strain evidence="7">R-45383</strain>
    </source>
</reference>